<gene>
    <name evidence="5" type="ORF">HU200_022174</name>
</gene>
<evidence type="ECO:0000259" key="3">
    <source>
        <dbReference type="PROSITE" id="PS50089"/>
    </source>
</evidence>
<feature type="compositionally biased region" description="Low complexity" evidence="2">
    <location>
        <begin position="1422"/>
        <end position="1434"/>
    </location>
</feature>
<feature type="compositionally biased region" description="Basic and acidic residues" evidence="2">
    <location>
        <begin position="779"/>
        <end position="788"/>
    </location>
</feature>
<name>A0A835CDH5_9POAL</name>
<dbReference type="Gene3D" id="3.40.50.410">
    <property type="entry name" value="von Willebrand factor, type A domain"/>
    <property type="match status" value="3"/>
</dbReference>
<feature type="domain" description="VWFA" evidence="4">
    <location>
        <begin position="257"/>
        <end position="324"/>
    </location>
</feature>
<feature type="compositionally biased region" description="Low complexity" evidence="2">
    <location>
        <begin position="325"/>
        <end position="352"/>
    </location>
</feature>
<dbReference type="InterPro" id="IPR002035">
    <property type="entry name" value="VWF_A"/>
</dbReference>
<feature type="domain" description="VWFA" evidence="4">
    <location>
        <begin position="883"/>
        <end position="1067"/>
    </location>
</feature>
<dbReference type="InterPro" id="IPR051266">
    <property type="entry name" value="CLCR"/>
</dbReference>
<keyword evidence="1" id="KW-0863">Zinc-finger</keyword>
<dbReference type="Pfam" id="PF13519">
    <property type="entry name" value="VWA_2"/>
    <property type="match status" value="1"/>
</dbReference>
<dbReference type="GO" id="GO:0008270">
    <property type="term" value="F:zinc ion binding"/>
    <property type="evidence" value="ECO:0007669"/>
    <property type="project" value="UniProtKB-KW"/>
</dbReference>
<dbReference type="SMART" id="SM00327">
    <property type="entry name" value="VWA"/>
    <property type="match status" value="2"/>
</dbReference>
<comment type="caution">
    <text evidence="5">The sequence shown here is derived from an EMBL/GenBank/DDBJ whole genome shotgun (WGS) entry which is preliminary data.</text>
</comment>
<organism evidence="5 6">
    <name type="scientific">Digitaria exilis</name>
    <dbReference type="NCBI Taxonomy" id="1010633"/>
    <lineage>
        <taxon>Eukaryota</taxon>
        <taxon>Viridiplantae</taxon>
        <taxon>Streptophyta</taxon>
        <taxon>Embryophyta</taxon>
        <taxon>Tracheophyta</taxon>
        <taxon>Spermatophyta</taxon>
        <taxon>Magnoliopsida</taxon>
        <taxon>Liliopsida</taxon>
        <taxon>Poales</taxon>
        <taxon>Poaceae</taxon>
        <taxon>PACMAD clade</taxon>
        <taxon>Panicoideae</taxon>
        <taxon>Panicodae</taxon>
        <taxon>Paniceae</taxon>
        <taxon>Anthephorinae</taxon>
        <taxon>Digitaria</taxon>
    </lineage>
</organism>
<evidence type="ECO:0000313" key="6">
    <source>
        <dbReference type="Proteomes" id="UP000636709"/>
    </source>
</evidence>
<dbReference type="PROSITE" id="PS50089">
    <property type="entry name" value="ZF_RING_2"/>
    <property type="match status" value="1"/>
</dbReference>
<feature type="region of interest" description="Disordered" evidence="2">
    <location>
        <begin position="316"/>
        <end position="352"/>
    </location>
</feature>
<proteinExistence type="predicted"/>
<dbReference type="PANTHER" id="PTHR10579:SF114">
    <property type="entry name" value="ZINC FINGER (C3HC4-TYPE RING FINGER) FAMILY PROTEIN"/>
    <property type="match status" value="1"/>
</dbReference>
<feature type="region of interest" description="Disordered" evidence="2">
    <location>
        <begin position="770"/>
        <end position="837"/>
    </location>
</feature>
<keyword evidence="1" id="KW-0862">Zinc</keyword>
<evidence type="ECO:0000313" key="5">
    <source>
        <dbReference type="EMBL" id="KAF8723027.1"/>
    </source>
</evidence>
<feature type="region of interest" description="Disordered" evidence="2">
    <location>
        <begin position="693"/>
        <end position="718"/>
    </location>
</feature>
<dbReference type="Pfam" id="PF14624">
    <property type="entry name" value="Vwaint"/>
    <property type="match status" value="1"/>
</dbReference>
<keyword evidence="6" id="KW-1185">Reference proteome</keyword>
<dbReference type="InterPro" id="IPR032838">
    <property type="entry name" value="Vwaint_dom"/>
</dbReference>
<dbReference type="SUPFAM" id="SSF53300">
    <property type="entry name" value="vWA-like"/>
    <property type="match status" value="2"/>
</dbReference>
<dbReference type="Pfam" id="PF13768">
    <property type="entry name" value="VWA_3"/>
    <property type="match status" value="1"/>
</dbReference>
<keyword evidence="1" id="KW-0479">Metal-binding</keyword>
<evidence type="ECO:0000256" key="1">
    <source>
        <dbReference type="PROSITE-ProRule" id="PRU00175"/>
    </source>
</evidence>
<feature type="domain" description="RING-type" evidence="3">
    <location>
        <begin position="134"/>
        <end position="176"/>
    </location>
</feature>
<dbReference type="PROSITE" id="PS50234">
    <property type="entry name" value="VWFA"/>
    <property type="match status" value="2"/>
</dbReference>
<dbReference type="Pfam" id="PF17123">
    <property type="entry name" value="zf-RING_11"/>
    <property type="match status" value="1"/>
</dbReference>
<protein>
    <submittedName>
        <fullName evidence="5">Uncharacterized protein</fullName>
    </submittedName>
</protein>
<dbReference type="EMBL" id="JACEFO010001669">
    <property type="protein sequence ID" value="KAF8723027.1"/>
    <property type="molecule type" value="Genomic_DNA"/>
</dbReference>
<evidence type="ECO:0000256" key="2">
    <source>
        <dbReference type="SAM" id="MobiDB-lite"/>
    </source>
</evidence>
<dbReference type="OrthoDB" id="687730at2759"/>
<evidence type="ECO:0000259" key="4">
    <source>
        <dbReference type="PROSITE" id="PS50234"/>
    </source>
</evidence>
<dbReference type="SUPFAM" id="SSF57850">
    <property type="entry name" value="RING/U-box"/>
    <property type="match status" value="1"/>
</dbReference>
<feature type="region of interest" description="Disordered" evidence="2">
    <location>
        <begin position="1404"/>
        <end position="1434"/>
    </location>
</feature>
<sequence>MRVRGPWDSNSTADRAGLDIQWVVGRWQGPPEPWVAALDGGLKPWVVVGGMELDQVMVVVGGGVVRSTASTRGVFGTQLDGNTTTDYTIRQMDVTSFPLIACMSTSIAAWFETRGPRTSRRIVMELQAADADPCAICLDDVGRGQTIFTAECSHVFHHRCISDSVAFGHRDCPLCKAAWRDLPATAVTRPSSPGPFDDDEPVVEQGYVEAPDHPVVALKTHCERPAVARDASMGSFAVLVHAVAPGVVAGTQRAPLDLVTAIDLSASMRGNKLRLVKQAVCFVIDSLGPTDRLSLVAFSNDASRVVRLARMTPDGQASARRAVDASPRAAAPTSARASAWPPGCSTTAASSSSRTGVMGTYSIGTSISRVPVHAFGFGADHDAAAMHAVAEETRGTFSFVENQAAIQDSFAQCIGGLLSVAMQNARIAMTCVHPGVRVLGIKSGRYENRVETDRRAASVDVGELYADEERRFLVFVRVPTAQATEEVTRLMKVWCLYDDVVTGCSEAVAGEDAVVLRPWEVAEGDDAQVSMEVERERVRVTATEDMAAARAAAERGEHAEAARILESGKEAVWWSAPGMAGDPTCSVLEEELSDLGARVASRREYEQTGRAAMLAGMNSHRQQRALSVAVRATHFGSSGRGGGAGRGGRAAPRPGSNVYIVVAGAAGEEDAFTIPRPPRFPSSLISLPCFRSPHTTSPQNPNPFHPEGFPSATRATDRAPQPLRAAGGRRRLPGRVILRALATRLCMRFPARHVVAEKVPRELVGVEEPLPAAEVEAEEQQRDEREKSMGASARRASRSGSQIFRTPASAMYSDDEPINLQSETAVDGGRDGNENETPASLEITTDTEFPAVQESVAQESFAILIHLKAPHAPASMDTRAPLDLVTVLDVSGSMVGMKLELMKRAMAFVIQNLRPSDRLSVIAFSSAAWRLFPLRKMTPFGQEQSLQSVESLVANGGTNIADGLWKASRVMEDRQARNPVSSIIILSDGVDTQNIPRLARIGGLPDYGQLVPSSILPGSGHHVPIHAFGFGLDHDSRAMHAVAELSGGTFSFIDAVGSIQDAFAQCIGGLLSVMAQETRLNIECADEGVLLTSIKSGGYVSGVDADGRRGFVDVGRLYADEEMDFLATVHVPAARGDTELIRARCAYRDAVTYDIVRVGGDPAVVTVARPAGAVTAAMSVQVEREWHRVHATEDMAAAQAAAEEHDYERAATILQSRRLDLESRVSLSSDRQTQALVAELGEMQRRVLNYQRYQESGRAYMLSGMSSHSFQRATARGDSTEIRGLVHSYQTPSMVDMLHRSQALLPEVVASQQLLNRSPTIAPSSRNPPPPVDDQVLRRQVIIVIHQQARQMATATGPVGHGGGEARVGVLEAAAECGWLVQGKEATPRGVIWSRNQSSSRYPSLQLLRREVRPANRRSKRPSSSGASTGAAPPCARFPPVFSASLRRALGVEGIAGMSRMGLTSFLH</sequence>
<dbReference type="SMART" id="SM00184">
    <property type="entry name" value="RING"/>
    <property type="match status" value="1"/>
</dbReference>
<dbReference type="PANTHER" id="PTHR10579">
    <property type="entry name" value="CALCIUM-ACTIVATED CHLORIDE CHANNEL REGULATOR"/>
    <property type="match status" value="1"/>
</dbReference>
<dbReference type="InterPro" id="IPR001841">
    <property type="entry name" value="Znf_RING"/>
</dbReference>
<dbReference type="Proteomes" id="UP000636709">
    <property type="component" value="Unassembled WGS sequence"/>
</dbReference>
<accession>A0A835CDH5</accession>
<dbReference type="Pfam" id="PF00092">
    <property type="entry name" value="VWA"/>
    <property type="match status" value="1"/>
</dbReference>
<dbReference type="Gene3D" id="3.30.40.10">
    <property type="entry name" value="Zinc/RING finger domain, C3HC4 (zinc finger)"/>
    <property type="match status" value="1"/>
</dbReference>
<dbReference type="InterPro" id="IPR013083">
    <property type="entry name" value="Znf_RING/FYVE/PHD"/>
</dbReference>
<reference evidence="5" key="1">
    <citation type="submission" date="2020-07" db="EMBL/GenBank/DDBJ databases">
        <title>Genome sequence and genetic diversity analysis of an under-domesticated orphan crop, white fonio (Digitaria exilis).</title>
        <authorList>
            <person name="Bennetzen J.L."/>
            <person name="Chen S."/>
            <person name="Ma X."/>
            <person name="Wang X."/>
            <person name="Yssel A.E.J."/>
            <person name="Chaluvadi S.R."/>
            <person name="Johnson M."/>
            <person name="Gangashetty P."/>
            <person name="Hamidou F."/>
            <person name="Sanogo M.D."/>
            <person name="Zwaenepoel A."/>
            <person name="Wallace J."/>
            <person name="Van De Peer Y."/>
            <person name="Van Deynze A."/>
        </authorList>
    </citation>
    <scope>NUCLEOTIDE SEQUENCE</scope>
    <source>
        <tissue evidence="5">Leaves</tissue>
    </source>
</reference>
<dbReference type="InterPro" id="IPR036465">
    <property type="entry name" value="vWFA_dom_sf"/>
</dbReference>